<evidence type="ECO:0000313" key="5">
    <source>
        <dbReference type="Proteomes" id="UP001221757"/>
    </source>
</evidence>
<feature type="transmembrane region" description="Helical" evidence="2">
    <location>
        <begin position="161"/>
        <end position="181"/>
    </location>
</feature>
<feature type="region of interest" description="Disordered" evidence="1">
    <location>
        <begin position="257"/>
        <end position="277"/>
    </location>
</feature>
<accession>A0AAD7GDX8</accession>
<dbReference type="EMBL" id="JARKIE010000113">
    <property type="protein sequence ID" value="KAJ7682889.1"/>
    <property type="molecule type" value="Genomic_DNA"/>
</dbReference>
<dbReference type="Pfam" id="PF20152">
    <property type="entry name" value="DUF6534"/>
    <property type="match status" value="1"/>
</dbReference>
<feature type="transmembrane region" description="Helical" evidence="2">
    <location>
        <begin position="123"/>
        <end position="149"/>
    </location>
</feature>
<evidence type="ECO:0000256" key="2">
    <source>
        <dbReference type="SAM" id="Phobius"/>
    </source>
</evidence>
<feature type="transmembrane region" description="Helical" evidence="2">
    <location>
        <begin position="201"/>
        <end position="224"/>
    </location>
</feature>
<keyword evidence="2" id="KW-1133">Transmembrane helix</keyword>
<protein>
    <recommendedName>
        <fullName evidence="3">DUF6534 domain-containing protein</fullName>
    </recommendedName>
</protein>
<dbReference type="PANTHER" id="PTHR40465:SF1">
    <property type="entry name" value="DUF6534 DOMAIN-CONTAINING PROTEIN"/>
    <property type="match status" value="1"/>
</dbReference>
<feature type="transmembrane region" description="Helical" evidence="2">
    <location>
        <begin position="51"/>
        <end position="74"/>
    </location>
</feature>
<feature type="transmembrane region" description="Helical" evidence="2">
    <location>
        <begin position="230"/>
        <end position="250"/>
    </location>
</feature>
<feature type="transmembrane region" description="Helical" evidence="2">
    <location>
        <begin position="12"/>
        <end position="30"/>
    </location>
</feature>
<evidence type="ECO:0000256" key="1">
    <source>
        <dbReference type="SAM" id="MobiDB-lite"/>
    </source>
</evidence>
<feature type="transmembrane region" description="Helical" evidence="2">
    <location>
        <begin position="94"/>
        <end position="111"/>
    </location>
</feature>
<sequence length="333" mass="36874">MAPTAPLDQLNKVIGALMLGTFANSMLYMLEILELIKYCKSFPNDSKTVKLCIYTLVLLDTTCTFAEWACIYLYGVLHWGDLSYLGYQNLVIPIYIYTSGLIGFIVQNFLISRYYKLTKRRAVCAIFVLMSFAAMVGAVWCATQLSIVTDYSHRNVAVKSAILWLVSSAATDITIAAALVLQLHSVTSAFRETRSLIRRLIFHTIQTGSFTTAIAICVLVTYLTDTNGNICVGFGFTLGRLYTLTMLFNLNNRQTLKDGGESGSGRNNNTPSGPDISLHGITVHRTAIVHIDDVDEAAPSQHEMDDDKRAPESYGPFNDYSKSNSHETVVVKN</sequence>
<keyword evidence="5" id="KW-1185">Reference proteome</keyword>
<feature type="domain" description="DUF6534" evidence="3">
    <location>
        <begin position="168"/>
        <end position="254"/>
    </location>
</feature>
<gene>
    <name evidence="4" type="ORF">B0H17DRAFT_1333518</name>
</gene>
<dbReference type="Proteomes" id="UP001221757">
    <property type="component" value="Unassembled WGS sequence"/>
</dbReference>
<reference evidence="4" key="1">
    <citation type="submission" date="2023-03" db="EMBL/GenBank/DDBJ databases">
        <title>Massive genome expansion in bonnet fungi (Mycena s.s.) driven by repeated elements and novel gene families across ecological guilds.</title>
        <authorList>
            <consortium name="Lawrence Berkeley National Laboratory"/>
            <person name="Harder C.B."/>
            <person name="Miyauchi S."/>
            <person name="Viragh M."/>
            <person name="Kuo A."/>
            <person name="Thoen E."/>
            <person name="Andreopoulos B."/>
            <person name="Lu D."/>
            <person name="Skrede I."/>
            <person name="Drula E."/>
            <person name="Henrissat B."/>
            <person name="Morin E."/>
            <person name="Kohler A."/>
            <person name="Barry K."/>
            <person name="LaButti K."/>
            <person name="Morin E."/>
            <person name="Salamov A."/>
            <person name="Lipzen A."/>
            <person name="Mereny Z."/>
            <person name="Hegedus B."/>
            <person name="Baldrian P."/>
            <person name="Stursova M."/>
            <person name="Weitz H."/>
            <person name="Taylor A."/>
            <person name="Grigoriev I.V."/>
            <person name="Nagy L.G."/>
            <person name="Martin F."/>
            <person name="Kauserud H."/>
        </authorList>
    </citation>
    <scope>NUCLEOTIDE SEQUENCE</scope>
    <source>
        <strain evidence="4">CBHHK067</strain>
    </source>
</reference>
<feature type="compositionally biased region" description="Basic and acidic residues" evidence="1">
    <location>
        <begin position="302"/>
        <end position="311"/>
    </location>
</feature>
<evidence type="ECO:0000259" key="3">
    <source>
        <dbReference type="Pfam" id="PF20152"/>
    </source>
</evidence>
<name>A0AAD7GDX8_MYCRO</name>
<feature type="region of interest" description="Disordered" evidence="1">
    <location>
        <begin position="298"/>
        <end position="333"/>
    </location>
</feature>
<organism evidence="4 5">
    <name type="scientific">Mycena rosella</name>
    <name type="common">Pink bonnet</name>
    <name type="synonym">Agaricus rosellus</name>
    <dbReference type="NCBI Taxonomy" id="1033263"/>
    <lineage>
        <taxon>Eukaryota</taxon>
        <taxon>Fungi</taxon>
        <taxon>Dikarya</taxon>
        <taxon>Basidiomycota</taxon>
        <taxon>Agaricomycotina</taxon>
        <taxon>Agaricomycetes</taxon>
        <taxon>Agaricomycetidae</taxon>
        <taxon>Agaricales</taxon>
        <taxon>Marasmiineae</taxon>
        <taxon>Mycenaceae</taxon>
        <taxon>Mycena</taxon>
    </lineage>
</organism>
<keyword evidence="2" id="KW-0472">Membrane</keyword>
<dbReference type="PANTHER" id="PTHR40465">
    <property type="entry name" value="CHROMOSOME 1, WHOLE GENOME SHOTGUN SEQUENCE"/>
    <property type="match status" value="1"/>
</dbReference>
<dbReference type="InterPro" id="IPR045339">
    <property type="entry name" value="DUF6534"/>
</dbReference>
<dbReference type="AlphaFoldDB" id="A0AAD7GDX8"/>
<keyword evidence="2" id="KW-0812">Transmembrane</keyword>
<proteinExistence type="predicted"/>
<comment type="caution">
    <text evidence="4">The sequence shown here is derived from an EMBL/GenBank/DDBJ whole genome shotgun (WGS) entry which is preliminary data.</text>
</comment>
<evidence type="ECO:0000313" key="4">
    <source>
        <dbReference type="EMBL" id="KAJ7682889.1"/>
    </source>
</evidence>